<evidence type="ECO:0000313" key="2">
    <source>
        <dbReference type="EMBL" id="EXA30629.1"/>
    </source>
</evidence>
<dbReference type="HOGENOM" id="CLU_073365_0_0_1"/>
<dbReference type="Proteomes" id="UP000030751">
    <property type="component" value="Unassembled WGS sequence"/>
</dbReference>
<gene>
    <name evidence="2" type="ORF">FOVG_18004</name>
</gene>
<dbReference type="EMBL" id="JH651041">
    <property type="protein sequence ID" value="EXA30629.1"/>
    <property type="molecule type" value="Genomic_DNA"/>
</dbReference>
<name>W9ND58_FUSOX</name>
<organism evidence="2">
    <name type="scientific">Fusarium oxysporum f. sp. pisi HDV247</name>
    <dbReference type="NCBI Taxonomy" id="1080344"/>
    <lineage>
        <taxon>Eukaryota</taxon>
        <taxon>Fungi</taxon>
        <taxon>Dikarya</taxon>
        <taxon>Ascomycota</taxon>
        <taxon>Pezizomycotina</taxon>
        <taxon>Sordariomycetes</taxon>
        <taxon>Hypocreomycetidae</taxon>
        <taxon>Hypocreales</taxon>
        <taxon>Nectriaceae</taxon>
        <taxon>Fusarium</taxon>
        <taxon>Fusarium oxysporum species complex</taxon>
    </lineage>
</organism>
<sequence>MENNSPLGAAYVHQPHTWEDWWSANHSIPLGTPGDGSRMTNCVYTHANPLYESSVYNYDANSMIPWNSINPTLDSTYSWNGFDFTTEYASPLSTPTHIVTKELPAPQAHSYLPLAAEYPNQQQNHDPEDLSICKPARRRYFIHENLNPGPKNKRQSTPCRTRSDSSSGCHSTQQSSDRVKKVQEQNRIRASKSRIQQREEVSSLMYCTQELARIRRELSTCVADLSLEQG</sequence>
<feature type="region of interest" description="Disordered" evidence="1">
    <location>
        <begin position="143"/>
        <end position="195"/>
    </location>
</feature>
<dbReference type="CDD" id="cd14686">
    <property type="entry name" value="bZIP"/>
    <property type="match status" value="1"/>
</dbReference>
<reference evidence="2" key="1">
    <citation type="submission" date="2011-10" db="EMBL/GenBank/DDBJ databases">
        <title>The Genome Sequence of Fusarium oxysporum HDV247.</title>
        <authorList>
            <consortium name="The Broad Institute Genome Sequencing Platform"/>
            <person name="Ma L.-J."/>
            <person name="Gale L.R."/>
            <person name="Schwartz D.C."/>
            <person name="Zhou S."/>
            <person name="Corby-Kistler H."/>
            <person name="Young S.K."/>
            <person name="Zeng Q."/>
            <person name="Gargeya S."/>
            <person name="Fitzgerald M."/>
            <person name="Haas B."/>
            <person name="Abouelleil A."/>
            <person name="Alvarado L."/>
            <person name="Arachchi H.M."/>
            <person name="Berlin A."/>
            <person name="Brown A."/>
            <person name="Chapman S.B."/>
            <person name="Chen Z."/>
            <person name="Dunbar C."/>
            <person name="Freedman E."/>
            <person name="Gearin G."/>
            <person name="Goldberg J."/>
            <person name="Griggs A."/>
            <person name="Gujja S."/>
            <person name="Heiman D."/>
            <person name="Howarth C."/>
            <person name="Larson L."/>
            <person name="Lui A."/>
            <person name="MacDonald P.J.P."/>
            <person name="Montmayeur A."/>
            <person name="Murphy C."/>
            <person name="Neiman D."/>
            <person name="Pearson M."/>
            <person name="Priest M."/>
            <person name="Roberts A."/>
            <person name="Saif S."/>
            <person name="Shea T."/>
            <person name="Shenoy N."/>
            <person name="Sisk P."/>
            <person name="Stolte C."/>
            <person name="Sykes S."/>
            <person name="Wortman J."/>
            <person name="Nusbaum C."/>
            <person name="Birren B."/>
        </authorList>
    </citation>
    <scope>NUCLEOTIDE SEQUENCE [LARGE SCALE GENOMIC DNA]</scope>
    <source>
        <strain evidence="2">HDV247</strain>
    </source>
</reference>
<evidence type="ECO:0000256" key="1">
    <source>
        <dbReference type="SAM" id="MobiDB-lite"/>
    </source>
</evidence>
<protein>
    <recommendedName>
        <fullName evidence="3">BZIP domain-containing protein</fullName>
    </recommendedName>
</protein>
<dbReference type="AlphaFoldDB" id="W9ND58"/>
<feature type="compositionally biased region" description="Basic and acidic residues" evidence="1">
    <location>
        <begin position="177"/>
        <end position="187"/>
    </location>
</feature>
<accession>W9ND58</accession>
<proteinExistence type="predicted"/>
<feature type="compositionally biased region" description="Low complexity" evidence="1">
    <location>
        <begin position="164"/>
        <end position="176"/>
    </location>
</feature>
<evidence type="ECO:0008006" key="3">
    <source>
        <dbReference type="Google" id="ProtNLM"/>
    </source>
</evidence>
<reference evidence="2" key="2">
    <citation type="submission" date="2012-05" db="EMBL/GenBank/DDBJ databases">
        <title>Annotation of the Genome Sequence of Fusarium oxysporum HDV247.</title>
        <authorList>
            <consortium name="The Broad Institute Genomics Platform"/>
            <person name="Ma L.-J."/>
            <person name="Corby-Kistler H."/>
            <person name="Broz K."/>
            <person name="Gale L.R."/>
            <person name="Jonkers W."/>
            <person name="O'Donnell K."/>
            <person name="Ploetz R."/>
            <person name="Steinberg C."/>
            <person name="Schwartz D.C."/>
            <person name="VanEtten H."/>
            <person name="Zhou S."/>
            <person name="Young S.K."/>
            <person name="Zeng Q."/>
            <person name="Gargeya S."/>
            <person name="Fitzgerald M."/>
            <person name="Abouelleil A."/>
            <person name="Alvarado L."/>
            <person name="Chapman S.B."/>
            <person name="Gainer-Dewar J."/>
            <person name="Goldberg J."/>
            <person name="Griggs A."/>
            <person name="Gujja S."/>
            <person name="Hansen M."/>
            <person name="Howarth C."/>
            <person name="Imamovic A."/>
            <person name="Ireland A."/>
            <person name="Larimer J."/>
            <person name="McCowan C."/>
            <person name="Murphy C."/>
            <person name="Pearson M."/>
            <person name="Poon T.W."/>
            <person name="Priest M."/>
            <person name="Roberts A."/>
            <person name="Saif S."/>
            <person name="Shea T."/>
            <person name="Sykes S."/>
            <person name="Wortman J."/>
            <person name="Nusbaum C."/>
            <person name="Birren B."/>
        </authorList>
    </citation>
    <scope>NUCLEOTIDE SEQUENCE</scope>
    <source>
        <strain evidence="2">HDV247</strain>
    </source>
</reference>